<evidence type="ECO:0000313" key="3">
    <source>
        <dbReference type="EMBL" id="MCD1655176.1"/>
    </source>
</evidence>
<feature type="domain" description="HTH cro/C1-type" evidence="2">
    <location>
        <begin position="16"/>
        <end position="70"/>
    </location>
</feature>
<dbReference type="CDD" id="cd00093">
    <property type="entry name" value="HTH_XRE"/>
    <property type="match status" value="1"/>
</dbReference>
<dbReference type="Pfam" id="PF01381">
    <property type="entry name" value="HTH_3"/>
    <property type="match status" value="1"/>
</dbReference>
<dbReference type="Proteomes" id="UP001198163">
    <property type="component" value="Unassembled WGS sequence"/>
</dbReference>
<sequence>MSSTIEDQEVRFAKRLREERERAKISQLDLAMKAKLSQNMVNFIETGKRKPNLHTILKLSVALNISPAVLFDDPIEEREEAKKTVLSIISRYF</sequence>
<dbReference type="AlphaFoldDB" id="A0AAE3EJX6"/>
<dbReference type="GO" id="GO:0003677">
    <property type="term" value="F:DNA binding"/>
    <property type="evidence" value="ECO:0007669"/>
    <property type="project" value="UniProtKB-KW"/>
</dbReference>
<evidence type="ECO:0000259" key="2">
    <source>
        <dbReference type="PROSITE" id="PS50943"/>
    </source>
</evidence>
<reference evidence="3" key="1">
    <citation type="submission" date="2021-08" db="EMBL/GenBank/DDBJ databases">
        <title>Comparative analyses of Brucepasteria parasyntrophica and Teretinema zuelzerae.</title>
        <authorList>
            <person name="Song Y."/>
            <person name="Brune A."/>
        </authorList>
    </citation>
    <scope>NUCLEOTIDE SEQUENCE</scope>
    <source>
        <strain evidence="3">DSM 1903</strain>
    </source>
</reference>
<dbReference type="SUPFAM" id="SSF47413">
    <property type="entry name" value="lambda repressor-like DNA-binding domains"/>
    <property type="match status" value="1"/>
</dbReference>
<dbReference type="PROSITE" id="PS50943">
    <property type="entry name" value="HTH_CROC1"/>
    <property type="match status" value="1"/>
</dbReference>
<dbReference type="PANTHER" id="PTHR46558:SF4">
    <property type="entry name" value="DNA-BIDING PHAGE PROTEIN"/>
    <property type="match status" value="1"/>
</dbReference>
<dbReference type="Gene3D" id="1.10.260.40">
    <property type="entry name" value="lambda repressor-like DNA-binding domains"/>
    <property type="match status" value="1"/>
</dbReference>
<dbReference type="InterPro" id="IPR001387">
    <property type="entry name" value="Cro/C1-type_HTH"/>
</dbReference>
<keyword evidence="1" id="KW-0238">DNA-binding</keyword>
<evidence type="ECO:0000313" key="4">
    <source>
        <dbReference type="Proteomes" id="UP001198163"/>
    </source>
</evidence>
<dbReference type="SMART" id="SM00530">
    <property type="entry name" value="HTH_XRE"/>
    <property type="match status" value="1"/>
</dbReference>
<keyword evidence="4" id="KW-1185">Reference proteome</keyword>
<comment type="caution">
    <text evidence="3">The sequence shown here is derived from an EMBL/GenBank/DDBJ whole genome shotgun (WGS) entry which is preliminary data.</text>
</comment>
<name>A0AAE3EJX6_9SPIR</name>
<evidence type="ECO:0000256" key="1">
    <source>
        <dbReference type="ARBA" id="ARBA00023125"/>
    </source>
</evidence>
<dbReference type="InterPro" id="IPR010982">
    <property type="entry name" value="Lambda_DNA-bd_dom_sf"/>
</dbReference>
<proteinExistence type="predicted"/>
<organism evidence="3 4">
    <name type="scientific">Teretinema zuelzerae</name>
    <dbReference type="NCBI Taxonomy" id="156"/>
    <lineage>
        <taxon>Bacteria</taxon>
        <taxon>Pseudomonadati</taxon>
        <taxon>Spirochaetota</taxon>
        <taxon>Spirochaetia</taxon>
        <taxon>Spirochaetales</taxon>
        <taxon>Treponemataceae</taxon>
        <taxon>Teretinema</taxon>
    </lineage>
</organism>
<dbReference type="PANTHER" id="PTHR46558">
    <property type="entry name" value="TRACRIPTIONAL REGULATORY PROTEIN-RELATED-RELATED"/>
    <property type="match status" value="1"/>
</dbReference>
<accession>A0AAE3EJX6</accession>
<dbReference type="EMBL" id="JAINWA010000003">
    <property type="protein sequence ID" value="MCD1655176.1"/>
    <property type="molecule type" value="Genomic_DNA"/>
</dbReference>
<protein>
    <submittedName>
        <fullName evidence="3">Helix-turn-helix domain-containing protein</fullName>
    </submittedName>
</protein>
<gene>
    <name evidence="3" type="ORF">K7J14_10740</name>
</gene>